<reference evidence="5 6" key="1">
    <citation type="journal article" date="2020" name="Nature">
        <title>Six reference-quality genomes reveal evolution of bat adaptations.</title>
        <authorList>
            <person name="Jebb D."/>
            <person name="Huang Z."/>
            <person name="Pippel M."/>
            <person name="Hughes G.M."/>
            <person name="Lavrichenko K."/>
            <person name="Devanna P."/>
            <person name="Winkler S."/>
            <person name="Jermiin L.S."/>
            <person name="Skirmuntt E.C."/>
            <person name="Katzourakis A."/>
            <person name="Burkitt-Gray L."/>
            <person name="Ray D.A."/>
            <person name="Sullivan K.A.M."/>
            <person name="Roscito J.G."/>
            <person name="Kirilenko B.M."/>
            <person name="Davalos L.M."/>
            <person name="Corthals A.P."/>
            <person name="Power M.L."/>
            <person name="Jones G."/>
            <person name="Ransome R.D."/>
            <person name="Dechmann D.K.N."/>
            <person name="Locatelli A.G."/>
            <person name="Puechmaille S.J."/>
            <person name="Fedrigo O."/>
            <person name="Jarvis E.D."/>
            <person name="Hiller M."/>
            <person name="Vernes S.C."/>
            <person name="Myers E.W."/>
            <person name="Teeling E.C."/>
        </authorList>
    </citation>
    <scope>NUCLEOTIDE SEQUENCE [LARGE SCALE GENOMIC DNA]</scope>
    <source>
        <strain evidence="5">MPipKuh1</strain>
        <tissue evidence="5">Flight muscle</tissue>
    </source>
</reference>
<organism evidence="5 6">
    <name type="scientific">Pipistrellus kuhlii</name>
    <name type="common">Kuhl's pipistrelle</name>
    <dbReference type="NCBI Taxonomy" id="59472"/>
    <lineage>
        <taxon>Eukaryota</taxon>
        <taxon>Metazoa</taxon>
        <taxon>Chordata</taxon>
        <taxon>Craniata</taxon>
        <taxon>Vertebrata</taxon>
        <taxon>Euteleostomi</taxon>
        <taxon>Mammalia</taxon>
        <taxon>Eutheria</taxon>
        <taxon>Laurasiatheria</taxon>
        <taxon>Chiroptera</taxon>
        <taxon>Yangochiroptera</taxon>
        <taxon>Vespertilionidae</taxon>
        <taxon>Pipistrellus</taxon>
    </lineage>
</organism>
<gene>
    <name evidence="5" type="ORF">mPipKuh1_010147</name>
</gene>
<dbReference type="PANTHER" id="PTHR23158">
    <property type="entry name" value="MELANOMA INHIBITORY ACTIVITY-RELATED"/>
    <property type="match status" value="1"/>
</dbReference>
<dbReference type="GO" id="GO:0006888">
    <property type="term" value="P:endoplasmic reticulum to Golgi vesicle-mediated transport"/>
    <property type="evidence" value="ECO:0007669"/>
    <property type="project" value="TreeGrafter"/>
</dbReference>
<keyword evidence="1 2" id="KW-0175">Coiled coil</keyword>
<evidence type="ECO:0000256" key="1">
    <source>
        <dbReference type="ARBA" id="ARBA00023054"/>
    </source>
</evidence>
<dbReference type="AlphaFoldDB" id="A0A7J7YNS2"/>
<feature type="transmembrane region" description="Helical" evidence="4">
    <location>
        <begin position="38"/>
        <end position="55"/>
    </location>
</feature>
<protein>
    <submittedName>
        <fullName evidence="5">Uncharacterized protein</fullName>
    </submittedName>
</protein>
<evidence type="ECO:0000256" key="4">
    <source>
        <dbReference type="SAM" id="Phobius"/>
    </source>
</evidence>
<evidence type="ECO:0000256" key="3">
    <source>
        <dbReference type="SAM" id="MobiDB-lite"/>
    </source>
</evidence>
<proteinExistence type="predicted"/>
<dbReference type="GO" id="GO:0005789">
    <property type="term" value="C:endoplasmic reticulum membrane"/>
    <property type="evidence" value="ECO:0007669"/>
    <property type="project" value="TreeGrafter"/>
</dbReference>
<keyword evidence="4" id="KW-0472">Membrane</keyword>
<feature type="coiled-coil region" evidence="2">
    <location>
        <begin position="414"/>
        <end position="441"/>
    </location>
</feature>
<dbReference type="GO" id="GO:0009306">
    <property type="term" value="P:protein secretion"/>
    <property type="evidence" value="ECO:0007669"/>
    <property type="project" value="TreeGrafter"/>
</dbReference>
<dbReference type="GO" id="GO:0035459">
    <property type="term" value="P:vesicle cargo loading"/>
    <property type="evidence" value="ECO:0007669"/>
    <property type="project" value="TreeGrafter"/>
</dbReference>
<dbReference type="EMBL" id="JACAGB010000005">
    <property type="protein sequence ID" value="KAF6363150.1"/>
    <property type="molecule type" value="Genomic_DNA"/>
</dbReference>
<comment type="caution">
    <text evidence="5">The sequence shown here is derived from an EMBL/GenBank/DDBJ whole genome shotgun (WGS) entry which is preliminary data.</text>
</comment>
<feature type="region of interest" description="Disordered" evidence="3">
    <location>
        <begin position="230"/>
        <end position="273"/>
    </location>
</feature>
<sequence length="502" mass="56157">MEGLLPVIASAFQLVLKHLCQVLLVVSESLRHIPRLPAFPWGILVGALVVLSVIVKRWHTSRRVKSPGKKCSAGDEVCANCSKTIGPMTEVDTTKSPGVEASSLSFQTLSFRALNKHLSSLSFQNVADTLKMACRSQPPKLSQATGEKPISKVSGVDGEQLQKNIMDDLNKNTHYPGSPELLREEMMGWRQKIQEQVKTKQRLKQLKAQMEQALQDRVCPALSVAGSPLKTIPKPADLGHSVDDGNLEFPQKREAESGGESEGGLKGFPHDADVNVSQKKQEMARQLWEQKRMSEALAAEIRSLQTEKASLQHENSNLKGEIQQLKLKLRILPETHEDHVTQLRKQLTEAEVHSLELEKKFPTVWRDMNSTYQFLNTYKKMVRDLNQELQRSTCYYQNEIRCQQKRAEEAWMAVEVIEKKFQDLRRENDRNRQMLAKVKSKFQPFPGGPLTPSAPPAVNRGPAVPGHSLSHQAPRKEEGPAVTAQESRVTCRCDSASSVAGS</sequence>
<evidence type="ECO:0000313" key="6">
    <source>
        <dbReference type="Proteomes" id="UP000558488"/>
    </source>
</evidence>
<dbReference type="InterPro" id="IPR051500">
    <property type="entry name" value="cTAGE_MIA/OTOR"/>
</dbReference>
<keyword evidence="4" id="KW-1133">Transmembrane helix</keyword>
<evidence type="ECO:0000256" key="2">
    <source>
        <dbReference type="SAM" id="Coils"/>
    </source>
</evidence>
<feature type="region of interest" description="Disordered" evidence="3">
    <location>
        <begin position="441"/>
        <end position="502"/>
    </location>
</feature>
<keyword evidence="6" id="KW-1185">Reference proteome</keyword>
<name>A0A7J7YNS2_PIPKU</name>
<accession>A0A7J7YNS2</accession>
<feature type="compositionally biased region" description="Pro residues" evidence="3">
    <location>
        <begin position="446"/>
        <end position="455"/>
    </location>
</feature>
<feature type="coiled-coil region" evidence="2">
    <location>
        <begin position="294"/>
        <end position="360"/>
    </location>
</feature>
<dbReference type="Proteomes" id="UP000558488">
    <property type="component" value="Unassembled WGS sequence"/>
</dbReference>
<evidence type="ECO:0000313" key="5">
    <source>
        <dbReference type="EMBL" id="KAF6363150.1"/>
    </source>
</evidence>
<keyword evidence="4" id="KW-0812">Transmembrane</keyword>
<dbReference type="GO" id="GO:0070971">
    <property type="term" value="C:endoplasmic reticulum exit site"/>
    <property type="evidence" value="ECO:0007669"/>
    <property type="project" value="TreeGrafter"/>
</dbReference>
<dbReference type="PANTHER" id="PTHR23158:SF59">
    <property type="match status" value="1"/>
</dbReference>